<feature type="signal peptide" evidence="2">
    <location>
        <begin position="1"/>
        <end position="27"/>
    </location>
</feature>
<evidence type="ECO:0008006" key="5">
    <source>
        <dbReference type="Google" id="ProtNLM"/>
    </source>
</evidence>
<accession>A0A1I5AFB1</accession>
<dbReference type="STRING" id="655353.SAMN04488056_101468"/>
<gene>
    <name evidence="3" type="ORF">SAMN04488056_101468</name>
</gene>
<reference evidence="3 4" key="1">
    <citation type="submission" date="2016-10" db="EMBL/GenBank/DDBJ databases">
        <authorList>
            <person name="de Groot N.N."/>
        </authorList>
    </citation>
    <scope>NUCLEOTIDE SEQUENCE [LARGE SCALE GENOMIC DNA]</scope>
    <source>
        <strain evidence="3 4">CGMCC 1.9157</strain>
    </source>
</reference>
<keyword evidence="1" id="KW-0812">Transmembrane</keyword>
<protein>
    <recommendedName>
        <fullName evidence="5">Bacteriophage holin of superfamily 6 (Holin_LLH)</fullName>
    </recommendedName>
</protein>
<dbReference type="AlphaFoldDB" id="A0A1I5AFB1"/>
<organism evidence="3 4">
    <name type="scientific">Cohaesibacter marisflavi</name>
    <dbReference type="NCBI Taxonomy" id="655353"/>
    <lineage>
        <taxon>Bacteria</taxon>
        <taxon>Pseudomonadati</taxon>
        <taxon>Pseudomonadota</taxon>
        <taxon>Alphaproteobacteria</taxon>
        <taxon>Hyphomicrobiales</taxon>
        <taxon>Cohaesibacteraceae</taxon>
    </lineage>
</organism>
<dbReference type="PROSITE" id="PS51257">
    <property type="entry name" value="PROKAR_LIPOPROTEIN"/>
    <property type="match status" value="1"/>
</dbReference>
<dbReference type="Proteomes" id="UP000199236">
    <property type="component" value="Unassembled WGS sequence"/>
</dbReference>
<keyword evidence="4" id="KW-1185">Reference proteome</keyword>
<evidence type="ECO:0000256" key="2">
    <source>
        <dbReference type="SAM" id="SignalP"/>
    </source>
</evidence>
<feature type="transmembrane region" description="Helical" evidence="1">
    <location>
        <begin position="43"/>
        <end position="62"/>
    </location>
</feature>
<dbReference type="OrthoDB" id="8457111at2"/>
<evidence type="ECO:0000256" key="1">
    <source>
        <dbReference type="SAM" id="Phobius"/>
    </source>
</evidence>
<keyword evidence="1" id="KW-1133">Transmembrane helix</keyword>
<keyword evidence="2" id="KW-0732">Signal</keyword>
<evidence type="ECO:0000313" key="3">
    <source>
        <dbReference type="EMBL" id="SFN61151.1"/>
    </source>
</evidence>
<proteinExistence type="predicted"/>
<evidence type="ECO:0000313" key="4">
    <source>
        <dbReference type="Proteomes" id="UP000199236"/>
    </source>
</evidence>
<dbReference type="EMBL" id="FOVR01000001">
    <property type="protein sequence ID" value="SFN61151.1"/>
    <property type="molecule type" value="Genomic_DNA"/>
</dbReference>
<feature type="chain" id="PRO_5011796605" description="Bacteriophage holin of superfamily 6 (Holin_LLH)" evidence="2">
    <location>
        <begin position="28"/>
        <end position="159"/>
    </location>
</feature>
<name>A0A1I5AFB1_9HYPH</name>
<dbReference type="RefSeq" id="WP_090068426.1">
    <property type="nucleotide sequence ID" value="NZ_FOVR01000001.1"/>
</dbReference>
<keyword evidence="1" id="KW-0472">Membrane</keyword>
<sequence length="159" mass="16790">MTSRLSFFPALAIGLALACMCAAPASAATIDFSPLTSLANDVMQTVVSLLASVIVGGAAWAAKRWFGLQVDAKQRESLHGAIERGISSALDAALKRLDGKTTLEIDNEVIAQVANYVVKLSPDAVKYFKLTPDKLADLITAKLGERFLLDADIVAQPSA</sequence>